<dbReference type="SUPFAM" id="SSF53098">
    <property type="entry name" value="Ribonuclease H-like"/>
    <property type="match status" value="1"/>
</dbReference>
<dbReference type="GO" id="GO:0004523">
    <property type="term" value="F:RNA-DNA hybrid ribonuclease activity"/>
    <property type="evidence" value="ECO:0007669"/>
    <property type="project" value="InterPro"/>
</dbReference>
<sequence length="175" mass="19637">MQALSVALSTKEQKPLRALSPARRPARDPTEAQAKPAGRDYEERFGALAKVSTCGTTSSLKAELFAIYYGLRIAWDNGYTHVLCESDSTLALHLIHNEVNEYHPYSPMVQLIDHLLALTWIVSFKHTLQEENACADWLAKYGAMHAESYKIWNVCPSQLSTLVMTDKMGAVHFRV</sequence>
<dbReference type="GO" id="GO:0003676">
    <property type="term" value="F:nucleic acid binding"/>
    <property type="evidence" value="ECO:0007669"/>
    <property type="project" value="InterPro"/>
</dbReference>
<accession>A0A445G9T6</accession>
<dbReference type="AlphaFoldDB" id="A0A445G9T6"/>
<dbReference type="PANTHER" id="PTHR34023">
    <property type="entry name" value="RNASE H DOMAIN-CONTAINING PROTEIN"/>
    <property type="match status" value="1"/>
</dbReference>
<feature type="region of interest" description="Disordered" evidence="1">
    <location>
        <begin position="1"/>
        <end position="38"/>
    </location>
</feature>
<evidence type="ECO:0000313" key="4">
    <source>
        <dbReference type="Proteomes" id="UP000289340"/>
    </source>
</evidence>
<dbReference type="InterPro" id="IPR036397">
    <property type="entry name" value="RNaseH_sf"/>
</dbReference>
<evidence type="ECO:0000256" key="1">
    <source>
        <dbReference type="SAM" id="MobiDB-lite"/>
    </source>
</evidence>
<dbReference type="CDD" id="cd06222">
    <property type="entry name" value="RNase_H_like"/>
    <property type="match status" value="1"/>
</dbReference>
<dbReference type="Pfam" id="PF13456">
    <property type="entry name" value="RVT_3"/>
    <property type="match status" value="1"/>
</dbReference>
<dbReference type="EMBL" id="QZWG01000017">
    <property type="protein sequence ID" value="RZB57924.1"/>
    <property type="molecule type" value="Genomic_DNA"/>
</dbReference>
<dbReference type="Gene3D" id="3.30.420.10">
    <property type="entry name" value="Ribonuclease H-like superfamily/Ribonuclease H"/>
    <property type="match status" value="1"/>
</dbReference>
<dbReference type="InterPro" id="IPR002156">
    <property type="entry name" value="RNaseH_domain"/>
</dbReference>
<dbReference type="InterPro" id="IPR044730">
    <property type="entry name" value="RNase_H-like_dom_plant"/>
</dbReference>
<organism evidence="3 4">
    <name type="scientific">Glycine soja</name>
    <name type="common">Wild soybean</name>
    <dbReference type="NCBI Taxonomy" id="3848"/>
    <lineage>
        <taxon>Eukaryota</taxon>
        <taxon>Viridiplantae</taxon>
        <taxon>Streptophyta</taxon>
        <taxon>Embryophyta</taxon>
        <taxon>Tracheophyta</taxon>
        <taxon>Spermatophyta</taxon>
        <taxon>Magnoliopsida</taxon>
        <taxon>eudicotyledons</taxon>
        <taxon>Gunneridae</taxon>
        <taxon>Pentapetalae</taxon>
        <taxon>rosids</taxon>
        <taxon>fabids</taxon>
        <taxon>Fabales</taxon>
        <taxon>Fabaceae</taxon>
        <taxon>Papilionoideae</taxon>
        <taxon>50 kb inversion clade</taxon>
        <taxon>NPAAA clade</taxon>
        <taxon>indigoferoid/millettioid clade</taxon>
        <taxon>Phaseoleae</taxon>
        <taxon>Glycine</taxon>
        <taxon>Glycine subgen. Soja</taxon>
    </lineage>
</organism>
<evidence type="ECO:0000259" key="2">
    <source>
        <dbReference type="Pfam" id="PF13456"/>
    </source>
</evidence>
<name>A0A445G9T6_GLYSO</name>
<keyword evidence="4" id="KW-1185">Reference proteome</keyword>
<dbReference type="InterPro" id="IPR012337">
    <property type="entry name" value="RNaseH-like_sf"/>
</dbReference>
<feature type="domain" description="RNase H type-1" evidence="2">
    <location>
        <begin position="53"/>
        <end position="141"/>
    </location>
</feature>
<gene>
    <name evidence="3" type="ORF">D0Y65_046537</name>
</gene>
<comment type="caution">
    <text evidence="3">The sequence shown here is derived from an EMBL/GenBank/DDBJ whole genome shotgun (WGS) entry which is preliminary data.</text>
</comment>
<reference evidence="3 4" key="1">
    <citation type="submission" date="2018-09" db="EMBL/GenBank/DDBJ databases">
        <title>A high-quality reference genome of wild soybean provides a powerful tool to mine soybean genomes.</title>
        <authorList>
            <person name="Xie M."/>
            <person name="Chung C.Y.L."/>
            <person name="Li M.-W."/>
            <person name="Wong F.-L."/>
            <person name="Chan T.-F."/>
            <person name="Lam H.-M."/>
        </authorList>
    </citation>
    <scope>NUCLEOTIDE SEQUENCE [LARGE SCALE GENOMIC DNA]</scope>
    <source>
        <strain evidence="4">cv. W05</strain>
        <tissue evidence="3">Hypocotyl of etiolated seedlings</tissue>
    </source>
</reference>
<proteinExistence type="predicted"/>
<evidence type="ECO:0000313" key="3">
    <source>
        <dbReference type="EMBL" id="RZB57924.1"/>
    </source>
</evidence>
<dbReference type="PANTHER" id="PTHR34023:SF5">
    <property type="entry name" value="RNASE H TYPE-1 DOMAIN-CONTAINING PROTEIN"/>
    <property type="match status" value="1"/>
</dbReference>
<dbReference type="Proteomes" id="UP000289340">
    <property type="component" value="Chromosome 17"/>
</dbReference>
<protein>
    <submittedName>
        <fullName evidence="3">Putative ribonuclease H protein</fullName>
    </submittedName>
</protein>